<dbReference type="NCBIfam" id="TIGR01195">
    <property type="entry name" value="oadG_fam"/>
    <property type="match status" value="1"/>
</dbReference>
<dbReference type="InterPro" id="IPR005899">
    <property type="entry name" value="Na_pump_deCOase"/>
</dbReference>
<comment type="function">
    <text evidence="5">Catalyzes the decarboxylation of oxaloacetate coupled to Na(+) translocation.</text>
</comment>
<accession>A0A432X249</accession>
<reference evidence="7 8" key="1">
    <citation type="journal article" date="2011" name="Front. Microbiol.">
        <title>Genomic signatures of strain selection and enhancement in Bacillus atrophaeus var. globigii, a historical biowarfare simulant.</title>
        <authorList>
            <person name="Gibbons H.S."/>
            <person name="Broomall S.M."/>
            <person name="McNew L.A."/>
            <person name="Daligault H."/>
            <person name="Chapman C."/>
            <person name="Bruce D."/>
            <person name="Karavis M."/>
            <person name="Krepps M."/>
            <person name="McGregor P.A."/>
            <person name="Hong C."/>
            <person name="Park K.H."/>
            <person name="Akmal A."/>
            <person name="Feldman A."/>
            <person name="Lin J.S."/>
            <person name="Chang W.E."/>
            <person name="Higgs B.W."/>
            <person name="Demirev P."/>
            <person name="Lindquist J."/>
            <person name="Liem A."/>
            <person name="Fochler E."/>
            <person name="Read T.D."/>
            <person name="Tapia R."/>
            <person name="Johnson S."/>
            <person name="Bishop-Lilly K.A."/>
            <person name="Detter C."/>
            <person name="Han C."/>
            <person name="Sozhamannan S."/>
            <person name="Rosenzweig C.N."/>
            <person name="Skowronski E.W."/>
        </authorList>
    </citation>
    <scope>NUCLEOTIDE SEQUENCE [LARGE SCALE GENOMIC DNA]</scope>
    <source>
        <strain evidence="7 8">AIT1</strain>
    </source>
</reference>
<comment type="catalytic activity">
    <reaction evidence="5">
        <text>oxaloacetate + 2 Na(+)(in) + H(+) = pyruvate + 2 Na(+)(out) + CO2</text>
        <dbReference type="Rhea" id="RHEA:57724"/>
        <dbReference type="ChEBI" id="CHEBI:15361"/>
        <dbReference type="ChEBI" id="CHEBI:15378"/>
        <dbReference type="ChEBI" id="CHEBI:16452"/>
        <dbReference type="ChEBI" id="CHEBI:16526"/>
        <dbReference type="ChEBI" id="CHEBI:29101"/>
        <dbReference type="EC" id="7.2.4.2"/>
    </reaction>
</comment>
<keyword evidence="5" id="KW-0915">Sodium</keyword>
<name>A0A432X249_9GAMM</name>
<keyword evidence="4 5" id="KW-0472">Membrane</keyword>
<sequence>MIQNLLINAFDILVAGLLVVFLFLILLTVLTYGLVFLFPDRSNSSSPAANTQTTPASVSNKTPSLDATQQAAIAAAVHRYRGQHKP</sequence>
<comment type="subcellular location">
    <subcellularLocation>
        <location evidence="5">Cell membrane</location>
        <topology evidence="5">Single-pass membrane protein</topology>
    </subcellularLocation>
</comment>
<dbReference type="EMBL" id="PIPQ01000003">
    <property type="protein sequence ID" value="RUO40528.1"/>
    <property type="molecule type" value="Genomic_DNA"/>
</dbReference>
<evidence type="ECO:0000313" key="8">
    <source>
        <dbReference type="Proteomes" id="UP000286976"/>
    </source>
</evidence>
<evidence type="ECO:0000256" key="1">
    <source>
        <dbReference type="ARBA" id="ARBA00022475"/>
    </source>
</evidence>
<keyword evidence="8" id="KW-1185">Reference proteome</keyword>
<gene>
    <name evidence="7" type="ORF">CWE15_07160</name>
</gene>
<keyword evidence="1" id="KW-1003">Cell membrane</keyword>
<dbReference type="GO" id="GO:0005886">
    <property type="term" value="C:plasma membrane"/>
    <property type="evidence" value="ECO:0007669"/>
    <property type="project" value="UniProtKB-SubCell"/>
</dbReference>
<dbReference type="GO" id="GO:0015081">
    <property type="term" value="F:sodium ion transmembrane transporter activity"/>
    <property type="evidence" value="ECO:0007669"/>
    <property type="project" value="InterPro"/>
</dbReference>
<dbReference type="Pfam" id="PF04277">
    <property type="entry name" value="OAD_gamma"/>
    <property type="match status" value="1"/>
</dbReference>
<dbReference type="Proteomes" id="UP000286976">
    <property type="component" value="Unassembled WGS sequence"/>
</dbReference>
<evidence type="ECO:0000256" key="5">
    <source>
        <dbReference type="RuleBase" id="RU004278"/>
    </source>
</evidence>
<keyword evidence="5" id="KW-0406">Ion transport</keyword>
<keyword evidence="5" id="KW-0739">Sodium transport</keyword>
<keyword evidence="2 5" id="KW-0812">Transmembrane</keyword>
<keyword evidence="3 5" id="KW-1133">Transmembrane helix</keyword>
<dbReference type="AlphaFoldDB" id="A0A432X249"/>
<evidence type="ECO:0000256" key="2">
    <source>
        <dbReference type="ARBA" id="ARBA00022692"/>
    </source>
</evidence>
<comment type="similarity">
    <text evidence="5">Belongs to the OadG family.</text>
</comment>
<dbReference type="RefSeq" id="WP_126757404.1">
    <property type="nucleotide sequence ID" value="NZ_PIPQ01000003.1"/>
</dbReference>
<comment type="cofactor">
    <cofactor evidence="5">
        <name>Na(+)</name>
        <dbReference type="ChEBI" id="CHEBI:29101"/>
    </cofactor>
</comment>
<feature type="region of interest" description="Disordered" evidence="6">
    <location>
        <begin position="42"/>
        <end position="65"/>
    </location>
</feature>
<keyword evidence="5" id="KW-0813">Transport</keyword>
<feature type="transmembrane region" description="Helical" evidence="5">
    <location>
        <begin position="12"/>
        <end position="38"/>
    </location>
</feature>
<comment type="caution">
    <text evidence="7">The sequence shown here is derived from an EMBL/GenBank/DDBJ whole genome shotgun (WGS) entry which is preliminary data.</text>
</comment>
<protein>
    <recommendedName>
        <fullName evidence="5">Oxaloacetate decarboxylase gamma chain</fullName>
        <ecNumber evidence="5">7.2.4.2</ecNumber>
    </recommendedName>
</protein>
<evidence type="ECO:0000313" key="7">
    <source>
        <dbReference type="EMBL" id="RUO40528.1"/>
    </source>
</evidence>
<dbReference type="GO" id="GO:0036376">
    <property type="term" value="P:sodium ion export across plasma membrane"/>
    <property type="evidence" value="ECO:0007669"/>
    <property type="project" value="InterPro"/>
</dbReference>
<evidence type="ECO:0000256" key="3">
    <source>
        <dbReference type="ARBA" id="ARBA00022989"/>
    </source>
</evidence>
<evidence type="ECO:0000256" key="4">
    <source>
        <dbReference type="ARBA" id="ARBA00023136"/>
    </source>
</evidence>
<proteinExistence type="inferred from homology"/>
<evidence type="ECO:0000256" key="6">
    <source>
        <dbReference type="SAM" id="MobiDB-lite"/>
    </source>
</evidence>
<organism evidence="7 8">
    <name type="scientific">Aliidiomarina taiwanensis</name>
    <dbReference type="NCBI Taxonomy" id="946228"/>
    <lineage>
        <taxon>Bacteria</taxon>
        <taxon>Pseudomonadati</taxon>
        <taxon>Pseudomonadota</taxon>
        <taxon>Gammaproteobacteria</taxon>
        <taxon>Alteromonadales</taxon>
        <taxon>Idiomarinaceae</taxon>
        <taxon>Aliidiomarina</taxon>
    </lineage>
</organism>
<dbReference type="EC" id="7.2.4.2" evidence="5"/>
<dbReference type="GO" id="GO:0015451">
    <property type="term" value="F:decarboxylation-driven active transmembrane transporter activity"/>
    <property type="evidence" value="ECO:0007669"/>
    <property type="project" value="UniProtKB-EC"/>
</dbReference>